<dbReference type="EMBL" id="CP023247">
    <property type="protein sequence ID" value="ASZ50280.1"/>
    <property type="molecule type" value="Genomic_DNA"/>
</dbReference>
<dbReference type="RefSeq" id="WP_005499663.1">
    <property type="nucleotide sequence ID" value="NZ_CP011885.1"/>
</dbReference>
<dbReference type="Gene3D" id="3.40.1350.10">
    <property type="match status" value="1"/>
</dbReference>
<dbReference type="EMBL" id="LHQV01000035">
    <property type="protein sequence ID" value="OQJ95009.1"/>
    <property type="molecule type" value="Genomic_DNA"/>
</dbReference>
<dbReference type="EMBL" id="LIRS01000157">
    <property type="protein sequence ID" value="KOY18895.1"/>
    <property type="molecule type" value="Genomic_DNA"/>
</dbReference>
<evidence type="ECO:0000313" key="2">
    <source>
        <dbReference type="EMBL" id="ASZ50270.1"/>
    </source>
</evidence>
<keyword evidence="3" id="KW-0540">Nuclease</keyword>
<keyword evidence="3" id="KW-0378">Hydrolase</keyword>
<proteinExistence type="predicted"/>
<sequence length="229" mass="26478">MLCQDSFSENVVLALEQAFHNPARKLTKSRGKNIHRFASAKMGKRVTVESALECDACYCFDFEKDIIRFCAQPIRYSYYYNGKWRTYVPDFLVQFDTGEYVLYEVKPDNIASSSDFLDEWNAKQQAAQTRGLELELVEEKQIRVKNLLKNLKLMHRYASRDCLSDKHNLVLNILRKNGSQSAQYLSDKTGLSRRAIMPVLCNLLSRNLLETDLDTPISFQSEFELVSYG</sequence>
<name>A0A249W0I8_VIBPH</name>
<evidence type="ECO:0000313" key="5">
    <source>
        <dbReference type="EMBL" id="KOY18895.1"/>
    </source>
</evidence>
<dbReference type="InterPro" id="IPR014833">
    <property type="entry name" value="TnsA_N"/>
</dbReference>
<dbReference type="EMBL" id="CP023247">
    <property type="protein sequence ID" value="ASZ50270.1"/>
    <property type="molecule type" value="Genomic_DNA"/>
</dbReference>
<reference evidence="3" key="4">
    <citation type="submission" date="2017-09" db="EMBL/GenBank/DDBJ databases">
        <authorList>
            <person name="Ehlers B."/>
            <person name="Leendertz F.H."/>
        </authorList>
    </citation>
    <scope>NUCLEOTIDE SEQUENCE</scope>
    <source>
        <strain evidence="3">MAVP-26</strain>
    </source>
</reference>
<accession>A0A249W0I8</accession>
<keyword evidence="3" id="KW-0255">Endonuclease</keyword>
<dbReference type="Pfam" id="PF08722">
    <property type="entry name" value="Tn7_TnsA-like_N"/>
    <property type="match status" value="1"/>
</dbReference>
<reference evidence="4" key="3">
    <citation type="journal article" date="2017" name="Appl. Environ. Microbiol.">
        <title>Parallel evolution of two clades of a major Atlantic endemic Vibrio parahaemolyticus pathogen lineage by independent acquisition of related pathogenicity islands.</title>
        <authorList>
            <person name="Xu F."/>
            <person name="Gonzalez-Escalona N."/>
            <person name="Drees K.P."/>
            <person name="Sebra R.P."/>
            <person name="Cooper V.S."/>
            <person name="Jones S.H."/>
            <person name="Whistler C.A."/>
        </authorList>
    </citation>
    <scope>NUCLEOTIDE SEQUENCE</scope>
    <source>
        <strain evidence="4">MAVP-QPI</strain>
    </source>
</reference>
<gene>
    <name evidence="5" type="ORF">ACX05_26560</name>
    <name evidence="6" type="ORF">AKG60_27330</name>
    <name evidence="4" type="ORF">MAVP-QPI_00105</name>
    <name evidence="2" type="ORF">YA91_06720</name>
    <name evidence="3" type="ORF">YA91_06790</name>
</gene>
<dbReference type="AlphaFoldDB" id="A0A249W0I8"/>
<reference evidence="6 8" key="2">
    <citation type="submission" date="2015-08" db="EMBL/GenBank/DDBJ databases">
        <title>Draft Genome Sequences of Vibrio parahaemolyticus Strains.</title>
        <authorList>
            <person name="Gonzalez-Escalona N."/>
            <person name="DePaola A."/>
        </authorList>
    </citation>
    <scope>NUCLEOTIDE SEQUENCE [LARGE SCALE GENOMIC DNA]</scope>
    <source>
        <strain evidence="6 8">CFSAN001621</strain>
    </source>
</reference>
<evidence type="ECO:0000313" key="4">
    <source>
        <dbReference type="EMBL" id="ATA66053.1"/>
    </source>
</evidence>
<dbReference type="Gene3D" id="1.10.10.10">
    <property type="entry name" value="Winged helix-like DNA-binding domain superfamily/Winged helix DNA-binding domain"/>
    <property type="match status" value="1"/>
</dbReference>
<protein>
    <submittedName>
        <fullName evidence="3">Endonuclease</fullName>
    </submittedName>
    <submittedName>
        <fullName evidence="4">Transposon Tn7 transposition protein TnsB</fullName>
    </submittedName>
</protein>
<keyword evidence="8" id="KW-1185">Reference proteome</keyword>
<feature type="domain" description="TnsA endonuclease N-terminal" evidence="1">
    <location>
        <begin position="64"/>
        <end position="139"/>
    </location>
</feature>
<reference evidence="5 7" key="1">
    <citation type="submission" date="2015-07" db="EMBL/GenBank/DDBJ databases">
        <title>Foodborne Vibrio parahaemolyticus Isolates.</title>
        <authorList>
            <person name="Ronholm J."/>
            <person name="Petronella N."/>
            <person name="Kenwell R."/>
            <person name="Banerjee S."/>
        </authorList>
    </citation>
    <scope>NUCLEOTIDE SEQUENCE [LARGE SCALE GENOMIC DNA]</scope>
    <source>
        <strain evidence="5 7">HS-06-05</strain>
    </source>
</reference>
<dbReference type="Proteomes" id="UP000191946">
    <property type="component" value="Unassembled WGS sequence"/>
</dbReference>
<evidence type="ECO:0000259" key="1">
    <source>
        <dbReference type="Pfam" id="PF08722"/>
    </source>
</evidence>
<evidence type="ECO:0000313" key="6">
    <source>
        <dbReference type="EMBL" id="OQJ95009.1"/>
    </source>
</evidence>
<dbReference type="InterPro" id="IPR011856">
    <property type="entry name" value="tRNA_endonuc-like_dom_sf"/>
</dbReference>
<organism evidence="3">
    <name type="scientific">Vibrio parahaemolyticus</name>
    <dbReference type="NCBI Taxonomy" id="670"/>
    <lineage>
        <taxon>Bacteria</taxon>
        <taxon>Pseudomonadati</taxon>
        <taxon>Pseudomonadota</taxon>
        <taxon>Gammaproteobacteria</taxon>
        <taxon>Vibrionales</taxon>
        <taxon>Vibrionaceae</taxon>
        <taxon>Vibrio</taxon>
    </lineage>
</organism>
<evidence type="ECO:0000313" key="8">
    <source>
        <dbReference type="Proteomes" id="UP000191946"/>
    </source>
</evidence>
<dbReference type="InterPro" id="IPR036388">
    <property type="entry name" value="WH-like_DNA-bd_sf"/>
</dbReference>
<evidence type="ECO:0000313" key="7">
    <source>
        <dbReference type="Proteomes" id="UP000037697"/>
    </source>
</evidence>
<dbReference type="Proteomes" id="UP000037697">
    <property type="component" value="Unassembled WGS sequence"/>
</dbReference>
<dbReference type="GO" id="GO:0004519">
    <property type="term" value="F:endonuclease activity"/>
    <property type="evidence" value="ECO:0007669"/>
    <property type="project" value="UniProtKB-KW"/>
</dbReference>
<dbReference type="GO" id="GO:0003676">
    <property type="term" value="F:nucleic acid binding"/>
    <property type="evidence" value="ECO:0007669"/>
    <property type="project" value="InterPro"/>
</dbReference>
<dbReference type="EMBL" id="MF066646">
    <property type="protein sequence ID" value="ATA66053.1"/>
    <property type="molecule type" value="Genomic_DNA"/>
</dbReference>
<evidence type="ECO:0000313" key="3">
    <source>
        <dbReference type="EMBL" id="ASZ50280.1"/>
    </source>
</evidence>